<dbReference type="PROSITE" id="PS50052">
    <property type="entry name" value="GUANYLATE_KINASE_2"/>
    <property type="match status" value="1"/>
</dbReference>
<sequence length="496" mass="56401">RDVSILCSYIYLQKLELPFNKIKDLSCVSHMPYLITLDASHNEITDFFGFEPPKNLKEVNFSHNRMSAMKDLSAYPSLRRLHLDHNDFHEIRGLENCVSLTYLSLAHNRISSIEGLGDVPLKEISLRGNQIQRIENVRQLRTLQSFDLAFNKIRSLSGLENLDLLGTIDLEGNQVTEIKEVSHLHDLPLLRTLNLQQNPVQDEPDYRLAVIFLLQRLTSLDQREVTVEEKVSAVNKYDPPVEVTAARDHMTHLVYQLTQPQVLFDSTLPSLDTPYPMLVLTGPQACGKRELAHKLCRDFCDFFAYGACHTTRSPYFGEVDRCDYHFVSEEDFQHMTRSGKFIETLRYGGHLYGLSREAIEGAARDGLACCVHMELEGVYSLKNTYLEPRYVLLVPTDSEAYARRMRQRGLYSPSQIDAAVGRVDFYVHVHRERPGFFDNTIPCDDLEEAYRALSQVVREYLGLEEQAGRGGVSATPDTTRSGAPGWMGRVCVCACA</sequence>
<protein>
    <submittedName>
        <fullName evidence="3">Leucine rich repeats and guanylate kinase domain containing</fullName>
    </submittedName>
</protein>
<dbReference type="FunFam" id="3.80.10.10:FF:000191">
    <property type="entry name" value="Leucine rich repeats and guanylate kinase domain containing"/>
    <property type="match status" value="1"/>
</dbReference>
<dbReference type="AlphaFoldDB" id="A0A8C9SHB9"/>
<dbReference type="InterPro" id="IPR008144">
    <property type="entry name" value="Guanylate_kin-like_dom"/>
</dbReference>
<reference evidence="3" key="3">
    <citation type="submission" date="2025-09" db="UniProtKB">
        <authorList>
            <consortium name="Ensembl"/>
        </authorList>
    </citation>
    <scope>IDENTIFICATION</scope>
</reference>
<dbReference type="CDD" id="cd00071">
    <property type="entry name" value="GMPK"/>
    <property type="match status" value="1"/>
</dbReference>
<reference evidence="3 4" key="1">
    <citation type="submission" date="2019-04" db="EMBL/GenBank/DDBJ databases">
        <authorList>
            <consortium name="Wellcome Sanger Institute Data Sharing"/>
        </authorList>
    </citation>
    <scope>NUCLEOTIDE SEQUENCE [LARGE SCALE GENOMIC DNA]</scope>
</reference>
<dbReference type="SMART" id="SM00365">
    <property type="entry name" value="LRR_SD22"/>
    <property type="match status" value="6"/>
</dbReference>
<keyword evidence="4" id="KW-1185">Reference proteome</keyword>
<dbReference type="PROSITE" id="PS51450">
    <property type="entry name" value="LRR"/>
    <property type="match status" value="5"/>
</dbReference>
<dbReference type="Gene3D" id="3.40.50.300">
    <property type="entry name" value="P-loop containing nucleotide triphosphate hydrolases"/>
    <property type="match status" value="1"/>
</dbReference>
<dbReference type="FunFam" id="3.40.50.300:FF:000828">
    <property type="entry name" value="leucine-rich repeat and guanylate kinase domain-containing protein-like"/>
    <property type="match status" value="1"/>
</dbReference>
<dbReference type="InterPro" id="IPR001611">
    <property type="entry name" value="Leu-rich_rpt"/>
</dbReference>
<dbReference type="GeneTree" id="ENSGT00940000157992"/>
<evidence type="ECO:0000259" key="2">
    <source>
        <dbReference type="PROSITE" id="PS50052"/>
    </source>
</evidence>
<dbReference type="OrthoDB" id="6334211at2759"/>
<dbReference type="InterPro" id="IPR032675">
    <property type="entry name" value="LRR_dom_sf"/>
</dbReference>
<dbReference type="SUPFAM" id="SSF52058">
    <property type="entry name" value="L domain-like"/>
    <property type="match status" value="1"/>
</dbReference>
<dbReference type="InterPro" id="IPR008145">
    <property type="entry name" value="GK/Ca_channel_bsu"/>
</dbReference>
<dbReference type="SUPFAM" id="SSF52540">
    <property type="entry name" value="P-loop containing nucleoside triphosphate hydrolases"/>
    <property type="match status" value="1"/>
</dbReference>
<accession>A0A8C9SHB9</accession>
<dbReference type="InterPro" id="IPR027417">
    <property type="entry name" value="P-loop_NTPase"/>
</dbReference>
<reference evidence="3" key="2">
    <citation type="submission" date="2025-08" db="UniProtKB">
        <authorList>
            <consortium name="Ensembl"/>
        </authorList>
    </citation>
    <scope>IDENTIFICATION</scope>
</reference>
<dbReference type="PANTHER" id="PTHR23117">
    <property type="entry name" value="GUANYLATE KINASE-RELATED"/>
    <property type="match status" value="1"/>
</dbReference>
<organism evidence="3 4">
    <name type="scientific">Scleropages formosus</name>
    <name type="common">Asian bonytongue</name>
    <name type="synonym">Osteoglossum formosum</name>
    <dbReference type="NCBI Taxonomy" id="113540"/>
    <lineage>
        <taxon>Eukaryota</taxon>
        <taxon>Metazoa</taxon>
        <taxon>Chordata</taxon>
        <taxon>Craniata</taxon>
        <taxon>Vertebrata</taxon>
        <taxon>Euteleostomi</taxon>
        <taxon>Actinopterygii</taxon>
        <taxon>Neopterygii</taxon>
        <taxon>Teleostei</taxon>
        <taxon>Osteoglossocephala</taxon>
        <taxon>Osteoglossomorpha</taxon>
        <taxon>Osteoglossiformes</taxon>
        <taxon>Osteoglossidae</taxon>
        <taxon>Scleropages</taxon>
    </lineage>
</organism>
<dbReference type="Pfam" id="PF00625">
    <property type="entry name" value="Guanylate_kin"/>
    <property type="match status" value="1"/>
</dbReference>
<evidence type="ECO:0000313" key="3">
    <source>
        <dbReference type="Ensembl" id="ENSSFOP00015037567.2"/>
    </source>
</evidence>
<dbReference type="Gene3D" id="3.80.10.10">
    <property type="entry name" value="Ribonuclease Inhibitor"/>
    <property type="match status" value="2"/>
</dbReference>
<evidence type="ECO:0000256" key="1">
    <source>
        <dbReference type="ARBA" id="ARBA00022679"/>
    </source>
</evidence>
<dbReference type="GO" id="GO:0005829">
    <property type="term" value="C:cytosol"/>
    <property type="evidence" value="ECO:0007669"/>
    <property type="project" value="TreeGrafter"/>
</dbReference>
<evidence type="ECO:0000313" key="4">
    <source>
        <dbReference type="Proteomes" id="UP000694397"/>
    </source>
</evidence>
<dbReference type="SMART" id="SM00072">
    <property type="entry name" value="GuKc"/>
    <property type="match status" value="1"/>
</dbReference>
<gene>
    <name evidence="3" type="primary">LRGUK</name>
    <name evidence="3" type="synonym">lrguk</name>
</gene>
<dbReference type="GO" id="GO:0004385">
    <property type="term" value="F:GMP kinase activity"/>
    <property type="evidence" value="ECO:0007669"/>
    <property type="project" value="TreeGrafter"/>
</dbReference>
<dbReference type="Pfam" id="PF14580">
    <property type="entry name" value="LRR_9"/>
    <property type="match status" value="1"/>
</dbReference>
<name>A0A8C9SHB9_SCLFO</name>
<dbReference type="Proteomes" id="UP000694397">
    <property type="component" value="Chromosome 2"/>
</dbReference>
<feature type="domain" description="Guanylate kinase-like" evidence="2">
    <location>
        <begin position="275"/>
        <end position="458"/>
    </location>
</feature>
<proteinExistence type="predicted"/>
<dbReference type="Ensembl" id="ENSSFOT00015037981.2">
    <property type="protein sequence ID" value="ENSSFOP00015037567.2"/>
    <property type="gene ID" value="ENSSFOG00015023914.2"/>
</dbReference>
<keyword evidence="1" id="KW-0808">Transferase</keyword>
<dbReference type="PANTHER" id="PTHR23117:SF18">
    <property type="entry name" value="LEUCINE-RICH REPEAT AND GUANYLATE KINASE DOMAIN-CONTAINING PROTEIN"/>
    <property type="match status" value="1"/>
</dbReference>